<keyword evidence="4" id="KW-1133">Transmembrane helix</keyword>
<evidence type="ECO:0000256" key="5">
    <source>
        <dbReference type="ARBA" id="ARBA00023136"/>
    </source>
</evidence>
<dbReference type="PANTHER" id="PTHR36115:SF6">
    <property type="entry name" value="PROLINE-RICH ANTIGEN HOMOLOG"/>
    <property type="match status" value="1"/>
</dbReference>
<dbReference type="Pfam" id="PF06271">
    <property type="entry name" value="RDD"/>
    <property type="match status" value="1"/>
</dbReference>
<organism evidence="8 9">
    <name type="scientific">Isoptericola peretonis</name>
    <dbReference type="NCBI Taxonomy" id="2918523"/>
    <lineage>
        <taxon>Bacteria</taxon>
        <taxon>Bacillati</taxon>
        <taxon>Actinomycetota</taxon>
        <taxon>Actinomycetes</taxon>
        <taxon>Micrococcales</taxon>
        <taxon>Promicromonosporaceae</taxon>
        <taxon>Isoptericola</taxon>
    </lineage>
</organism>
<proteinExistence type="predicted"/>
<evidence type="ECO:0000256" key="1">
    <source>
        <dbReference type="ARBA" id="ARBA00004651"/>
    </source>
</evidence>
<keyword evidence="3" id="KW-0812">Transmembrane</keyword>
<dbReference type="InterPro" id="IPR010432">
    <property type="entry name" value="RDD"/>
</dbReference>
<keyword evidence="9" id="KW-1185">Reference proteome</keyword>
<evidence type="ECO:0000313" key="9">
    <source>
        <dbReference type="Proteomes" id="UP001651050"/>
    </source>
</evidence>
<keyword evidence="5" id="KW-0472">Membrane</keyword>
<evidence type="ECO:0000256" key="2">
    <source>
        <dbReference type="ARBA" id="ARBA00022475"/>
    </source>
</evidence>
<keyword evidence="2" id="KW-1003">Cell membrane</keyword>
<feature type="compositionally biased region" description="Pro residues" evidence="6">
    <location>
        <begin position="7"/>
        <end position="16"/>
    </location>
</feature>
<sequence>MTTTVQGPPPAVPPSGPAVSDAPGPFTPERPRAAWGNRALAVLLDSAVVASVAFLAAGDTSPFYSVPLHGVDDATTAGSPWAVGTLLALGVLQAYTGMTPGKRVAGIAVVDAGSGRPVGFLGTVLRWLAHVLDAVLFVGYLRAAFHREGRTFADSLLGTVAVRTATPVPHPWVARLRAYRDARIPGLRWPRRVTGAVALVLCSAAAAMILTTSQGVRTDGPATIACPAVPSDTFRAQARVEHTAASASRLWIQRPTGETWRVVAGWSWAASTGSPADVAPLDELSASVRLRSPTGLTLDAQGGTGELVDGDLFDADLGDVTTSVATEASHDVAGWTLHSVLTTDDGAVVAECTATVPTVP</sequence>
<dbReference type="Proteomes" id="UP001651050">
    <property type="component" value="Unassembled WGS sequence"/>
</dbReference>
<accession>A0ABT0J3N7</accession>
<comment type="subcellular location">
    <subcellularLocation>
        <location evidence="1">Cell membrane</location>
        <topology evidence="1">Multi-pass membrane protein</topology>
    </subcellularLocation>
</comment>
<gene>
    <name evidence="8" type="ORF">M1843_09705</name>
</gene>
<dbReference type="PANTHER" id="PTHR36115">
    <property type="entry name" value="PROLINE-RICH ANTIGEN HOMOLOG-RELATED"/>
    <property type="match status" value="1"/>
</dbReference>
<protein>
    <submittedName>
        <fullName evidence="8">RDD family protein</fullName>
    </submittedName>
</protein>
<reference evidence="8 9" key="1">
    <citation type="submission" date="2022-02" db="EMBL/GenBank/DDBJ databases">
        <title>The car tank lid bacteriome: a reservoir of bacteria with potential in bioremediation of fuel.</title>
        <authorList>
            <person name="Vidal-Verdu A."/>
            <person name="Gomez-Martinez D."/>
            <person name="Latorre-Perez A."/>
            <person name="Pereto J."/>
            <person name="Porcar M."/>
        </authorList>
    </citation>
    <scope>NUCLEOTIDE SEQUENCE [LARGE SCALE GENOMIC DNA]</scope>
    <source>
        <strain evidence="8 9">4D.3</strain>
    </source>
</reference>
<dbReference type="RefSeq" id="WP_416343877.1">
    <property type="nucleotide sequence ID" value="NZ_JALQCY010000003.1"/>
</dbReference>
<feature type="domain" description="RDD" evidence="7">
    <location>
        <begin position="33"/>
        <end position="156"/>
    </location>
</feature>
<evidence type="ECO:0000313" key="8">
    <source>
        <dbReference type="EMBL" id="MCK9794019.1"/>
    </source>
</evidence>
<evidence type="ECO:0000256" key="3">
    <source>
        <dbReference type="ARBA" id="ARBA00022692"/>
    </source>
</evidence>
<dbReference type="EMBL" id="JALQCY010000003">
    <property type="protein sequence ID" value="MCK9794019.1"/>
    <property type="molecule type" value="Genomic_DNA"/>
</dbReference>
<feature type="region of interest" description="Disordered" evidence="6">
    <location>
        <begin position="1"/>
        <end position="30"/>
    </location>
</feature>
<evidence type="ECO:0000256" key="4">
    <source>
        <dbReference type="ARBA" id="ARBA00022989"/>
    </source>
</evidence>
<comment type="caution">
    <text evidence="8">The sequence shown here is derived from an EMBL/GenBank/DDBJ whole genome shotgun (WGS) entry which is preliminary data.</text>
</comment>
<evidence type="ECO:0000259" key="7">
    <source>
        <dbReference type="Pfam" id="PF06271"/>
    </source>
</evidence>
<evidence type="ECO:0000256" key="6">
    <source>
        <dbReference type="SAM" id="MobiDB-lite"/>
    </source>
</evidence>
<name>A0ABT0J3N7_9MICO</name>
<dbReference type="InterPro" id="IPR051791">
    <property type="entry name" value="Pra-immunoreactive"/>
</dbReference>